<dbReference type="PANTHER" id="PTHR30344:SF1">
    <property type="entry name" value="6-PHOSPHOGLUCONOLACTONASE"/>
    <property type="match status" value="1"/>
</dbReference>
<evidence type="ECO:0000256" key="1">
    <source>
        <dbReference type="ARBA" id="ARBA00005564"/>
    </source>
</evidence>
<dbReference type="InterPro" id="IPR019405">
    <property type="entry name" value="Lactonase_7-beta_prop"/>
</dbReference>
<dbReference type="Gene3D" id="2.130.10.10">
    <property type="entry name" value="YVTN repeat-like/Quinoprotein amine dehydrogenase"/>
    <property type="match status" value="1"/>
</dbReference>
<dbReference type="EMBL" id="JACBXQ010000002">
    <property type="protein sequence ID" value="MBG9985979.1"/>
    <property type="molecule type" value="Genomic_DNA"/>
</dbReference>
<name>A0ABS0LPB3_9LACT</name>
<sequence length="349" mass="39903">MTETFLLGGYTRRINTGLKSVTLEKDDELFSAHKSIASLNNPTYLCLSNDLNYLFAIHQDDPKSGLVAFKKNDQDKWYEVDRLMVSNIPGCHLSYRASSRTIYLSNYHEGALDIFYFDEHEYLHHIQRVEHTGSSVHPNQTKPHIHYAGVSHDQRRLYVCDLGTDTVSTYEIDYEGKITLEHSLELPAGCGPRHLVKHPKSNFVYIIGELDNTTTLAYLNTDGSLTIKDRKQNIPDQFIEESSGAAIRLSQDGLFLYVSTRYHNSITVYEINQKNGHLTRIQRVNTVGKVPRDFILDQDEKYLIVAHQDSDYLSLFKRDKKSGELSFIHNETYAPECVCILSESSTTLN</sequence>
<dbReference type="InterPro" id="IPR011048">
    <property type="entry name" value="Haem_d1_sf"/>
</dbReference>
<dbReference type="Pfam" id="PF10282">
    <property type="entry name" value="Lactonase"/>
    <property type="match status" value="1"/>
</dbReference>
<evidence type="ECO:0000313" key="3">
    <source>
        <dbReference type="Proteomes" id="UP000721415"/>
    </source>
</evidence>
<dbReference type="SUPFAM" id="SSF51004">
    <property type="entry name" value="C-terminal (heme d1) domain of cytochrome cd1-nitrite reductase"/>
    <property type="match status" value="1"/>
</dbReference>
<evidence type="ECO:0000313" key="2">
    <source>
        <dbReference type="EMBL" id="MBG9985979.1"/>
    </source>
</evidence>
<dbReference type="Proteomes" id="UP000721415">
    <property type="component" value="Unassembled WGS sequence"/>
</dbReference>
<proteinExistence type="inferred from homology"/>
<dbReference type="RefSeq" id="WP_197114900.1">
    <property type="nucleotide sequence ID" value="NZ_JACBXQ010000002.1"/>
</dbReference>
<dbReference type="InterPro" id="IPR050282">
    <property type="entry name" value="Cycloisomerase_2"/>
</dbReference>
<dbReference type="PANTHER" id="PTHR30344">
    <property type="entry name" value="6-PHOSPHOGLUCONOLACTONASE-RELATED"/>
    <property type="match status" value="1"/>
</dbReference>
<reference evidence="2 3" key="1">
    <citation type="submission" date="2020-07" db="EMBL/GenBank/DDBJ databases">
        <title>Facklamia lactis sp. nov., isolated from raw milk.</title>
        <authorList>
            <person name="Doll E.V."/>
            <person name="Huptas C."/>
            <person name="Staib L."/>
            <person name="Wenning M."/>
            <person name="Scherer S."/>
        </authorList>
    </citation>
    <scope>NUCLEOTIDE SEQUENCE [LARGE SCALE GENOMIC DNA]</scope>
    <source>
        <strain evidence="2 3">DSM 111018</strain>
    </source>
</reference>
<comment type="similarity">
    <text evidence="1">Belongs to the cycloisomerase 2 family.</text>
</comment>
<comment type="caution">
    <text evidence="2">The sequence shown here is derived from an EMBL/GenBank/DDBJ whole genome shotgun (WGS) entry which is preliminary data.</text>
</comment>
<gene>
    <name evidence="2" type="ORF">HZY91_03610</name>
</gene>
<keyword evidence="3" id="KW-1185">Reference proteome</keyword>
<accession>A0ABS0LPB3</accession>
<organism evidence="2 3">
    <name type="scientific">Facklamia lactis</name>
    <dbReference type="NCBI Taxonomy" id="2749967"/>
    <lineage>
        <taxon>Bacteria</taxon>
        <taxon>Bacillati</taxon>
        <taxon>Bacillota</taxon>
        <taxon>Bacilli</taxon>
        <taxon>Lactobacillales</taxon>
        <taxon>Aerococcaceae</taxon>
        <taxon>Facklamia</taxon>
    </lineage>
</organism>
<protein>
    <submittedName>
        <fullName evidence="2">Lactonase family protein</fullName>
    </submittedName>
</protein>
<dbReference type="InterPro" id="IPR015943">
    <property type="entry name" value="WD40/YVTN_repeat-like_dom_sf"/>
</dbReference>